<comment type="caution">
    <text evidence="2">The sequence shown here is derived from an EMBL/GenBank/DDBJ whole genome shotgun (WGS) entry which is preliminary data.</text>
</comment>
<keyword evidence="3" id="KW-1185">Reference proteome</keyword>
<dbReference type="Proteomes" id="UP001149165">
    <property type="component" value="Unassembled WGS sequence"/>
</dbReference>
<evidence type="ECO:0008006" key="4">
    <source>
        <dbReference type="Google" id="ProtNLM"/>
    </source>
</evidence>
<protein>
    <recommendedName>
        <fullName evidence="4">ASST-domain-containing protein</fullName>
    </recommendedName>
</protein>
<organism evidence="2 3">
    <name type="scientific">Penicillium angulare</name>
    <dbReference type="NCBI Taxonomy" id="116970"/>
    <lineage>
        <taxon>Eukaryota</taxon>
        <taxon>Fungi</taxon>
        <taxon>Dikarya</taxon>
        <taxon>Ascomycota</taxon>
        <taxon>Pezizomycotina</taxon>
        <taxon>Eurotiomycetes</taxon>
        <taxon>Eurotiomycetidae</taxon>
        <taxon>Eurotiales</taxon>
        <taxon>Aspergillaceae</taxon>
        <taxon>Penicillium</taxon>
    </lineage>
</organism>
<dbReference type="EMBL" id="JAPQKH010000001">
    <property type="protein sequence ID" value="KAJ5116696.1"/>
    <property type="molecule type" value="Genomic_DNA"/>
</dbReference>
<dbReference type="Pfam" id="PF14269">
    <property type="entry name" value="Arylsulfotran_2"/>
    <property type="match status" value="1"/>
</dbReference>
<reference evidence="2" key="1">
    <citation type="submission" date="2022-11" db="EMBL/GenBank/DDBJ databases">
        <authorList>
            <person name="Petersen C."/>
        </authorList>
    </citation>
    <scope>NUCLEOTIDE SEQUENCE</scope>
    <source>
        <strain evidence="2">IBT 30069</strain>
    </source>
</reference>
<dbReference type="AlphaFoldDB" id="A0A9W9GDA4"/>
<dbReference type="InterPro" id="IPR039535">
    <property type="entry name" value="ASST-like"/>
</dbReference>
<keyword evidence="1" id="KW-0732">Signal</keyword>
<feature type="signal peptide" evidence="1">
    <location>
        <begin position="1"/>
        <end position="20"/>
    </location>
</feature>
<gene>
    <name evidence="2" type="ORF">N7456_001044</name>
</gene>
<dbReference type="OrthoDB" id="5377172at2759"/>
<dbReference type="PANTHER" id="PTHR35340:SF6">
    <property type="entry name" value="ASST-DOMAIN-CONTAINING PROTEIN"/>
    <property type="match status" value="1"/>
</dbReference>
<feature type="chain" id="PRO_5040967781" description="ASST-domain-containing protein" evidence="1">
    <location>
        <begin position="21"/>
        <end position="535"/>
    </location>
</feature>
<dbReference type="PANTHER" id="PTHR35340">
    <property type="entry name" value="PQQ ENZYME REPEAT PROTEIN-RELATED"/>
    <property type="match status" value="1"/>
</dbReference>
<dbReference type="InterPro" id="IPR053143">
    <property type="entry name" value="Arylsulfate_ST"/>
</dbReference>
<name>A0A9W9GDA4_9EURO</name>
<evidence type="ECO:0000313" key="3">
    <source>
        <dbReference type="Proteomes" id="UP001149165"/>
    </source>
</evidence>
<reference evidence="2" key="2">
    <citation type="journal article" date="2023" name="IMA Fungus">
        <title>Comparative genomic study of the Penicillium genus elucidates a diverse pangenome and 15 lateral gene transfer events.</title>
        <authorList>
            <person name="Petersen C."/>
            <person name="Sorensen T."/>
            <person name="Nielsen M.R."/>
            <person name="Sondergaard T.E."/>
            <person name="Sorensen J.L."/>
            <person name="Fitzpatrick D.A."/>
            <person name="Frisvad J.C."/>
            <person name="Nielsen K.L."/>
        </authorList>
    </citation>
    <scope>NUCLEOTIDE SEQUENCE</scope>
    <source>
        <strain evidence="2">IBT 30069</strain>
    </source>
</reference>
<proteinExistence type="predicted"/>
<sequence>MRAWTSTLAIGLIAPTSVLSHTIATRKTSESLCAANSRQIVSNSSDIWPWQTYKSSNLTPPHLTINKTSEDLASGFLFIGQEDDSSTGVEEVSPFILTDDNELIWGGPVGDSSNFRQQYWGEKSVISFWVGTGKAAYGADAGRGWGEVQIYDDEYNLLKSVCLQLNLTLPTGTTTDCDADVHESFITEDNTILLTAYNTSQADLTSLGGEKDGWVYDSIAVELDLETNEPVFIWSPLAHLNVNLTHEPFTGSNLTDPFDWFHINSIQKWGDHYLINSRHLWRTFLVNRQGEIVWYIDGADGGDFGTLPTNGTFSWQHMARLRNVSSNPNEVLLSYFNNDLDSGTATNPSIGLTLRLTLPPNPKNPPKLETDFYDHKYPISSAAEGSFTPLDNGNTLMGYGDEPYIKEYGPSGDLRWSAQFAGYNLGQSYRVYKQEWHATPYYKPSLVVDSVTAKDDLSECAGSSSLRGYVSWNGATDVEKYEVFAGSSASKLKSLGEIEKKGFETQFTLPGGTKVVQVAAIQSGRAVRKSEIVHV</sequence>
<evidence type="ECO:0000313" key="2">
    <source>
        <dbReference type="EMBL" id="KAJ5116696.1"/>
    </source>
</evidence>
<evidence type="ECO:0000256" key="1">
    <source>
        <dbReference type="SAM" id="SignalP"/>
    </source>
</evidence>
<accession>A0A9W9GDA4</accession>